<evidence type="ECO:0000256" key="2">
    <source>
        <dbReference type="PROSITE-ProRule" id="PRU00169"/>
    </source>
</evidence>
<feature type="modified residue" description="4-aspartylphosphate" evidence="2">
    <location>
        <position position="67"/>
    </location>
</feature>
<dbReference type="EMBL" id="JBDNCH010000002">
    <property type="protein sequence ID" value="MEN9062327.1"/>
    <property type="molecule type" value="Genomic_DNA"/>
</dbReference>
<gene>
    <name evidence="5" type="ORF">ABFB10_16355</name>
</gene>
<dbReference type="PROSITE" id="PS50110">
    <property type="entry name" value="RESPONSE_REGULATORY"/>
    <property type="match status" value="1"/>
</dbReference>
<dbReference type="GO" id="GO:0000160">
    <property type="term" value="P:phosphorelay signal transduction system"/>
    <property type="evidence" value="ECO:0007669"/>
    <property type="project" value="InterPro"/>
</dbReference>
<dbReference type="InterPro" id="IPR050595">
    <property type="entry name" value="Bact_response_regulator"/>
</dbReference>
<dbReference type="RefSeq" id="WP_347167312.1">
    <property type="nucleotide sequence ID" value="NZ_JBDNCH010000002.1"/>
</dbReference>
<evidence type="ECO:0000256" key="1">
    <source>
        <dbReference type="ARBA" id="ARBA00022553"/>
    </source>
</evidence>
<evidence type="ECO:0000313" key="6">
    <source>
        <dbReference type="Proteomes" id="UP001428774"/>
    </source>
</evidence>
<sequence>MSVVPLKAPAPRQVDSCLVVDDDHFDRMLLRRCLGRDRPHLRIDERASLTAARDYLACNRADLIVLDHRLPDGKGAEFAAELRRDETLRDTMICVVTSQDIKALDAAVPALSKDGLDSRTLWSLVGEYLSICDIASGSGEALAVKGFGEAMQDRLAPQLSRMLRLLRSARAGFGKAAPRQTEAELERLEATILSLSDWVVQTRDDRAGDDRAGAACRKGNQSGARSPDATNGGTEAVSGDIQGSTT</sequence>
<keyword evidence="1 2" id="KW-0597">Phosphoprotein</keyword>
<dbReference type="InterPro" id="IPR011006">
    <property type="entry name" value="CheY-like_superfamily"/>
</dbReference>
<accession>A0AAW9SRI0</accession>
<dbReference type="InterPro" id="IPR001789">
    <property type="entry name" value="Sig_transdc_resp-reg_receiver"/>
</dbReference>
<organism evidence="5 6">
    <name type="scientific">Ponticoccus litoralis</name>
    <dbReference type="NCBI Taxonomy" id="422297"/>
    <lineage>
        <taxon>Bacteria</taxon>
        <taxon>Pseudomonadati</taxon>
        <taxon>Pseudomonadota</taxon>
        <taxon>Alphaproteobacteria</taxon>
        <taxon>Rhodobacterales</taxon>
        <taxon>Roseobacteraceae</taxon>
        <taxon>Ponticoccus</taxon>
    </lineage>
</organism>
<dbReference type="SUPFAM" id="SSF52172">
    <property type="entry name" value="CheY-like"/>
    <property type="match status" value="1"/>
</dbReference>
<evidence type="ECO:0000313" key="5">
    <source>
        <dbReference type="EMBL" id="MEN9062327.1"/>
    </source>
</evidence>
<dbReference type="AlphaFoldDB" id="A0AAW9SRI0"/>
<dbReference type="PANTHER" id="PTHR44591:SF3">
    <property type="entry name" value="RESPONSE REGULATORY DOMAIN-CONTAINING PROTEIN"/>
    <property type="match status" value="1"/>
</dbReference>
<protein>
    <submittedName>
        <fullName evidence="5">Response regulator</fullName>
    </submittedName>
</protein>
<keyword evidence="6" id="KW-1185">Reference proteome</keyword>
<dbReference type="Pfam" id="PF00072">
    <property type="entry name" value="Response_reg"/>
    <property type="match status" value="1"/>
</dbReference>
<comment type="caution">
    <text evidence="5">The sequence shown here is derived from an EMBL/GenBank/DDBJ whole genome shotgun (WGS) entry which is preliminary data.</text>
</comment>
<proteinExistence type="predicted"/>
<feature type="compositionally biased region" description="Polar residues" evidence="3">
    <location>
        <begin position="219"/>
        <end position="233"/>
    </location>
</feature>
<name>A0AAW9SRI0_9RHOB</name>
<reference evidence="5 6" key="1">
    <citation type="submission" date="2024-05" db="EMBL/GenBank/DDBJ databases">
        <title>Genome sequence of Ponticoccus litoralis KCCM 90028.</title>
        <authorList>
            <person name="Kim J.M."/>
            <person name="Lee J.K."/>
            <person name="Choi B.J."/>
            <person name="Bayburt H."/>
            <person name="Baek J.H."/>
            <person name="Jeon C.O."/>
        </authorList>
    </citation>
    <scope>NUCLEOTIDE SEQUENCE [LARGE SCALE GENOMIC DNA]</scope>
    <source>
        <strain evidence="5 6">KCCM 90028</strain>
    </source>
</reference>
<evidence type="ECO:0000259" key="4">
    <source>
        <dbReference type="PROSITE" id="PS50110"/>
    </source>
</evidence>
<evidence type="ECO:0000256" key="3">
    <source>
        <dbReference type="SAM" id="MobiDB-lite"/>
    </source>
</evidence>
<feature type="region of interest" description="Disordered" evidence="3">
    <location>
        <begin position="206"/>
        <end position="246"/>
    </location>
</feature>
<dbReference type="Proteomes" id="UP001428774">
    <property type="component" value="Unassembled WGS sequence"/>
</dbReference>
<dbReference type="CDD" id="cd00156">
    <property type="entry name" value="REC"/>
    <property type="match status" value="1"/>
</dbReference>
<dbReference type="PANTHER" id="PTHR44591">
    <property type="entry name" value="STRESS RESPONSE REGULATOR PROTEIN 1"/>
    <property type="match status" value="1"/>
</dbReference>
<dbReference type="Gene3D" id="3.40.50.2300">
    <property type="match status" value="1"/>
</dbReference>
<feature type="domain" description="Response regulatory" evidence="4">
    <location>
        <begin position="16"/>
        <end position="128"/>
    </location>
</feature>